<evidence type="ECO:0000313" key="3">
    <source>
        <dbReference type="Proteomes" id="UP000183410"/>
    </source>
</evidence>
<dbReference type="GO" id="GO:0016747">
    <property type="term" value="F:acyltransferase activity, transferring groups other than amino-acyl groups"/>
    <property type="evidence" value="ECO:0007669"/>
    <property type="project" value="InterPro"/>
</dbReference>
<dbReference type="InterPro" id="IPR016181">
    <property type="entry name" value="Acyl_CoA_acyltransferase"/>
</dbReference>
<protein>
    <recommendedName>
        <fullName evidence="1">N-acetyltransferase domain-containing protein</fullName>
    </recommendedName>
</protein>
<gene>
    <name evidence="2" type="ORF">SAMN04487969_12653</name>
</gene>
<accession>A0A1I2HVU3</accession>
<keyword evidence="3" id="KW-1185">Reference proteome</keyword>
<dbReference type="Gene3D" id="3.40.630.30">
    <property type="match status" value="1"/>
</dbReference>
<organism evidence="2 3">
    <name type="scientific">Paenibacillus algorifonticola</name>
    <dbReference type="NCBI Taxonomy" id="684063"/>
    <lineage>
        <taxon>Bacteria</taxon>
        <taxon>Bacillati</taxon>
        <taxon>Bacillota</taxon>
        <taxon>Bacilli</taxon>
        <taxon>Bacillales</taxon>
        <taxon>Paenibacillaceae</taxon>
        <taxon>Paenibacillus</taxon>
    </lineage>
</organism>
<evidence type="ECO:0000313" key="2">
    <source>
        <dbReference type="EMBL" id="SFF32857.1"/>
    </source>
</evidence>
<dbReference type="InterPro" id="IPR000182">
    <property type="entry name" value="GNAT_dom"/>
</dbReference>
<evidence type="ECO:0000259" key="1">
    <source>
        <dbReference type="PROSITE" id="PS51186"/>
    </source>
</evidence>
<dbReference type="EMBL" id="FONN01000026">
    <property type="protein sequence ID" value="SFF32857.1"/>
    <property type="molecule type" value="Genomic_DNA"/>
</dbReference>
<sequence length="234" mass="27688">MFTLDMTDSKNNRIQLYTSVTHRTFNEYLEYPEFEENYDFSPIRHGIKLVASLDMILDETKEQDIEEKLKAEYYLDDESNELVIAKISITEFPAEWKENMEDSWFMWLDTLDGDHCVIGSRADEIEEQDLYDDPFSFGSLFYIERIDVHPKFRGQHTGINLIQYTFKHLIRNANGMVFLIAKPMQSTLSKKKETFKSQARLAKYYEKCGFKRVSKKKADCILMETNLQDLVEYN</sequence>
<dbReference type="Pfam" id="PF13508">
    <property type="entry name" value="Acetyltransf_7"/>
    <property type="match status" value="1"/>
</dbReference>
<dbReference type="Proteomes" id="UP000183410">
    <property type="component" value="Unassembled WGS sequence"/>
</dbReference>
<dbReference type="RefSeq" id="WP_046233960.1">
    <property type="nucleotide sequence ID" value="NZ_FONN01000026.1"/>
</dbReference>
<dbReference type="OrthoDB" id="2653317at2"/>
<feature type="domain" description="N-acetyltransferase" evidence="1">
    <location>
        <begin position="55"/>
        <end position="228"/>
    </location>
</feature>
<proteinExistence type="predicted"/>
<name>A0A1I2HVU3_9BACL</name>
<dbReference type="PROSITE" id="PS51186">
    <property type="entry name" value="GNAT"/>
    <property type="match status" value="1"/>
</dbReference>
<dbReference type="SUPFAM" id="SSF55729">
    <property type="entry name" value="Acyl-CoA N-acyltransferases (Nat)"/>
    <property type="match status" value="1"/>
</dbReference>
<dbReference type="AlphaFoldDB" id="A0A1I2HVU3"/>
<reference evidence="3" key="1">
    <citation type="submission" date="2016-10" db="EMBL/GenBank/DDBJ databases">
        <authorList>
            <person name="Varghese N."/>
            <person name="Submissions S."/>
        </authorList>
    </citation>
    <scope>NUCLEOTIDE SEQUENCE [LARGE SCALE GENOMIC DNA]</scope>
    <source>
        <strain evidence="3">CGMCC 1.10223</strain>
    </source>
</reference>